<dbReference type="RefSeq" id="WP_139235948.1">
    <property type="nucleotide sequence ID" value="NZ_FPBF01000007.1"/>
</dbReference>
<gene>
    <name evidence="2" type="ORF">SAMN04489724_4167</name>
</gene>
<evidence type="ECO:0008006" key="4">
    <source>
        <dbReference type="Google" id="ProtNLM"/>
    </source>
</evidence>
<keyword evidence="3" id="KW-1185">Reference proteome</keyword>
<dbReference type="InterPro" id="IPR043727">
    <property type="entry name" value="Lmo0937-like"/>
</dbReference>
<sequence length="50" mass="5402">MSSLLYFIAVILLIGWLVGVFAYSVGGLIHILLVLAIIAVIFRLISGRSV</sequence>
<organism evidence="2 3">
    <name type="scientific">Algoriphagus locisalis</name>
    <dbReference type="NCBI Taxonomy" id="305507"/>
    <lineage>
        <taxon>Bacteria</taxon>
        <taxon>Pseudomonadati</taxon>
        <taxon>Bacteroidota</taxon>
        <taxon>Cytophagia</taxon>
        <taxon>Cytophagales</taxon>
        <taxon>Cyclobacteriaceae</taxon>
        <taxon>Algoriphagus</taxon>
    </lineage>
</organism>
<dbReference type="Pfam" id="PF18919">
    <property type="entry name" value="DUF5670"/>
    <property type="match status" value="1"/>
</dbReference>
<protein>
    <recommendedName>
        <fullName evidence="4">Lmo0937 family membrane protein</fullName>
    </recommendedName>
</protein>
<dbReference type="Proteomes" id="UP000199673">
    <property type="component" value="Unassembled WGS sequence"/>
</dbReference>
<reference evidence="3" key="1">
    <citation type="submission" date="2016-10" db="EMBL/GenBank/DDBJ databases">
        <authorList>
            <person name="Varghese N."/>
            <person name="Submissions S."/>
        </authorList>
    </citation>
    <scope>NUCLEOTIDE SEQUENCE [LARGE SCALE GENOMIC DNA]</scope>
    <source>
        <strain evidence="3">DSM 23445</strain>
    </source>
</reference>
<keyword evidence="1" id="KW-0812">Transmembrane</keyword>
<proteinExistence type="predicted"/>
<feature type="transmembrane region" description="Helical" evidence="1">
    <location>
        <begin position="5"/>
        <end position="22"/>
    </location>
</feature>
<dbReference type="EMBL" id="FPBF01000007">
    <property type="protein sequence ID" value="SFU12916.1"/>
    <property type="molecule type" value="Genomic_DNA"/>
</dbReference>
<keyword evidence="1" id="KW-0472">Membrane</keyword>
<dbReference type="AlphaFoldDB" id="A0A1I7DMS3"/>
<dbReference type="NCBIfam" id="NF033488">
    <property type="entry name" value="lmo0937_fam_TM"/>
    <property type="match status" value="1"/>
</dbReference>
<accession>A0A1I7DMS3</accession>
<keyword evidence="1" id="KW-1133">Transmembrane helix</keyword>
<dbReference type="STRING" id="305507.SAMN04489724_4167"/>
<evidence type="ECO:0000313" key="3">
    <source>
        <dbReference type="Proteomes" id="UP000199673"/>
    </source>
</evidence>
<name>A0A1I7DMS3_9BACT</name>
<feature type="transmembrane region" description="Helical" evidence="1">
    <location>
        <begin position="28"/>
        <end position="45"/>
    </location>
</feature>
<evidence type="ECO:0000256" key="1">
    <source>
        <dbReference type="SAM" id="Phobius"/>
    </source>
</evidence>
<evidence type="ECO:0000313" key="2">
    <source>
        <dbReference type="EMBL" id="SFU12916.1"/>
    </source>
</evidence>